<organism evidence="1 2">
    <name type="scientific">Sphaerodactylus townsendi</name>
    <dbReference type="NCBI Taxonomy" id="933632"/>
    <lineage>
        <taxon>Eukaryota</taxon>
        <taxon>Metazoa</taxon>
        <taxon>Chordata</taxon>
        <taxon>Craniata</taxon>
        <taxon>Vertebrata</taxon>
        <taxon>Euteleostomi</taxon>
        <taxon>Lepidosauria</taxon>
        <taxon>Squamata</taxon>
        <taxon>Bifurcata</taxon>
        <taxon>Gekkota</taxon>
        <taxon>Sphaerodactylidae</taxon>
        <taxon>Sphaerodactylus</taxon>
    </lineage>
</organism>
<reference evidence="1" key="1">
    <citation type="submission" date="2021-08" db="EMBL/GenBank/DDBJ databases">
        <title>The first chromosome-level gecko genome reveals the dynamic sex chromosomes of Neotropical dwarf geckos (Sphaerodactylidae: Sphaerodactylus).</title>
        <authorList>
            <person name="Pinto B.J."/>
            <person name="Keating S.E."/>
            <person name="Gamble T."/>
        </authorList>
    </citation>
    <scope>NUCLEOTIDE SEQUENCE</scope>
    <source>
        <strain evidence="1">TG3544</strain>
    </source>
</reference>
<comment type="caution">
    <text evidence="1">The sequence shown here is derived from an EMBL/GenBank/DDBJ whole genome shotgun (WGS) entry which is preliminary data.</text>
</comment>
<accession>A0ACB8EFV5</accession>
<keyword evidence="2" id="KW-1185">Reference proteome</keyword>
<protein>
    <submittedName>
        <fullName evidence="1">Uncharacterized protein</fullName>
    </submittedName>
</protein>
<proteinExistence type="predicted"/>
<sequence>MSYSPLLASGIEGKVRVENKAELETFGTMVAAHRTRRKTQLPKRRKQIASKKTQRRKLLPKLRKPQLKRRKPQLKQRKPQLKRRKPQLKRGKPQLKREKHPVHPKPVPKRPYDEFISKVLRQLNQDKVCISSKAKGKMISFIRKFYNNVSEQAKHNKKSKDISIIGTKELQKALKRVMHKDQAMKLVRTIRKVSRHRCR</sequence>
<gene>
    <name evidence="1" type="ORF">K3G42_007379</name>
</gene>
<evidence type="ECO:0000313" key="2">
    <source>
        <dbReference type="Proteomes" id="UP000827872"/>
    </source>
</evidence>
<dbReference type="Proteomes" id="UP000827872">
    <property type="component" value="Linkage Group LG03"/>
</dbReference>
<dbReference type="EMBL" id="CM037616">
    <property type="protein sequence ID" value="KAH7991569.1"/>
    <property type="molecule type" value="Genomic_DNA"/>
</dbReference>
<evidence type="ECO:0000313" key="1">
    <source>
        <dbReference type="EMBL" id="KAH7991569.1"/>
    </source>
</evidence>
<name>A0ACB8EFV5_9SAUR</name>